<name>A0A091C6F5_9ENTE</name>
<protein>
    <submittedName>
        <fullName evidence="1">Uncharacterized protein</fullName>
    </submittedName>
</protein>
<gene>
    <name evidence="1" type="ORF">TMUPMC115_0901</name>
</gene>
<dbReference type="Proteomes" id="UP000029380">
    <property type="component" value="Unassembled WGS sequence"/>
</dbReference>
<evidence type="ECO:0000313" key="1">
    <source>
        <dbReference type="EMBL" id="KFN92479.1"/>
    </source>
</evidence>
<comment type="caution">
    <text evidence="1">The sequence shown here is derived from an EMBL/GenBank/DDBJ whole genome shotgun (WGS) entry which is preliminary data.</text>
</comment>
<organism evidence="1 2">
    <name type="scientific">Tetragenococcus muriaticus PMC-11-5</name>
    <dbReference type="NCBI Taxonomy" id="1302649"/>
    <lineage>
        <taxon>Bacteria</taxon>
        <taxon>Bacillati</taxon>
        <taxon>Bacillota</taxon>
        <taxon>Bacilli</taxon>
        <taxon>Lactobacillales</taxon>
        <taxon>Enterococcaceae</taxon>
        <taxon>Tetragenococcus</taxon>
    </lineage>
</organism>
<accession>A0A091C6F5</accession>
<dbReference type="AlphaFoldDB" id="A0A091C6F5"/>
<dbReference type="PATRIC" id="fig|1302649.3.peg.903"/>
<reference evidence="1 2" key="1">
    <citation type="submission" date="2014-08" db="EMBL/GenBank/DDBJ databases">
        <title>Genome sequence of Tetragenococcus muriaticus.</title>
        <authorList>
            <person name="Chuea-nongthon C."/>
            <person name="Rodtong S."/>
            <person name="Yongsawatdigul J."/>
            <person name="Steele J.L."/>
            <person name="Liu X.-y."/>
            <person name="Speers J."/>
            <person name="Glasner J.D."/>
            <person name="Neeno-Eckwall E.C."/>
        </authorList>
    </citation>
    <scope>NUCLEOTIDE SEQUENCE [LARGE SCALE GENOMIC DNA]</scope>
    <source>
        <strain evidence="1 2">PMC-11-5</strain>
    </source>
</reference>
<dbReference type="EMBL" id="JPVU01000097">
    <property type="protein sequence ID" value="KFN92479.1"/>
    <property type="molecule type" value="Genomic_DNA"/>
</dbReference>
<proteinExistence type="predicted"/>
<evidence type="ECO:0000313" key="2">
    <source>
        <dbReference type="Proteomes" id="UP000029380"/>
    </source>
</evidence>
<sequence>MSSKGAKTAFTQYSLISHEERRQAGAEVIDTIHAVDYYEEHASHLNHANKYHVTDIGEVAGEDLIPFFKENWKKPIEKEK</sequence>
<dbReference type="RefSeq" id="WP_038025806.1">
    <property type="nucleotide sequence ID" value="NZ_JPVU01000097.1"/>
</dbReference>